<evidence type="ECO:0000313" key="15">
    <source>
        <dbReference type="Proteomes" id="UP000027154"/>
    </source>
</evidence>
<dbReference type="Pfam" id="PF22692">
    <property type="entry name" value="LlgE_F_G_D1"/>
    <property type="match status" value="1"/>
</dbReference>
<reference evidence="14 15" key="1">
    <citation type="submission" date="2014-04" db="EMBL/GenBank/DDBJ databases">
        <title>Pseudoalteromonas galatheae sp. nov., isolated from a deep-sea polychaete near Canal Concepcion, Chile.</title>
        <authorList>
            <person name="Machado H.R."/>
            <person name="Gram L."/>
            <person name="Vynne N.G."/>
        </authorList>
    </citation>
    <scope>NUCLEOTIDE SEQUENCE [LARGE SCALE GENOMIC DNA]</scope>
    <source>
        <strain evidence="14 15">KMM216</strain>
    </source>
</reference>
<comment type="subunit">
    <text evidence="5 8">The basal body constitutes a major portion of the flagellar organelle and consists of four rings (L,P,S, and M) mounted on a central rod. The rod consists of about 26 subunits of FlgG in the distal portion, and FlgB, FlgC and FlgF are thought to build up the proximal portion of the rod with about 6 subunits each.</text>
</comment>
<dbReference type="Pfam" id="PF06429">
    <property type="entry name" value="Flg_bbr_C"/>
    <property type="match status" value="1"/>
</dbReference>
<dbReference type="GO" id="GO:0009426">
    <property type="term" value="C:bacterial-type flagellum basal body, distal rod"/>
    <property type="evidence" value="ECO:0007669"/>
    <property type="project" value="UniProtKB-UniRule"/>
</dbReference>
<reference evidence="16 17" key="2">
    <citation type="submission" date="2019-01" db="EMBL/GenBank/DDBJ databases">
        <title>Genome sequences of marine Pseudoalteromonas species.</title>
        <authorList>
            <person name="Boraston A.B."/>
            <person name="Hehemann J.-H."/>
            <person name="Vickers C.J."/>
            <person name="Salama-Alber O."/>
            <person name="Abe K."/>
            <person name="Hettle A.J."/>
        </authorList>
    </citation>
    <scope>NUCLEOTIDE SEQUENCE [LARGE SCALE GENOMIC DNA]</scope>
    <source>
        <strain evidence="13 17">PS42</strain>
        <strain evidence="12 16">PS47</strain>
    </source>
</reference>
<evidence type="ECO:0000313" key="14">
    <source>
        <dbReference type="EMBL" id="KDC48316.1"/>
    </source>
</evidence>
<keyword evidence="13" id="KW-0969">Cilium</keyword>
<dbReference type="NCBIfam" id="TIGR03506">
    <property type="entry name" value="FlgEFG_subfam"/>
    <property type="match status" value="2"/>
</dbReference>
<dbReference type="InterPro" id="IPR019776">
    <property type="entry name" value="Flagellar_basal_body_rod_CS"/>
</dbReference>
<keyword evidence="16" id="KW-1185">Reference proteome</keyword>
<proteinExistence type="inferred from homology"/>
<evidence type="ECO:0000256" key="3">
    <source>
        <dbReference type="ARBA" id="ARBA00017948"/>
    </source>
</evidence>
<evidence type="ECO:0000259" key="9">
    <source>
        <dbReference type="Pfam" id="PF00460"/>
    </source>
</evidence>
<comment type="caution">
    <text evidence="13">The sequence shown here is derived from an EMBL/GenBank/DDBJ whole genome shotgun (WGS) entry which is preliminary data.</text>
</comment>
<dbReference type="OrthoDB" id="9804559at2"/>
<evidence type="ECO:0000256" key="2">
    <source>
        <dbReference type="ARBA" id="ARBA00009677"/>
    </source>
</evidence>
<dbReference type="Proteomes" id="UP000324162">
    <property type="component" value="Unassembled WGS sequence"/>
</dbReference>
<dbReference type="GO" id="GO:0071978">
    <property type="term" value="P:bacterial-type flagellum-dependent swarming motility"/>
    <property type="evidence" value="ECO:0007669"/>
    <property type="project" value="TreeGrafter"/>
</dbReference>
<organism evidence="13 17">
    <name type="scientific">Pseudoalteromonas fuliginea</name>
    <dbReference type="NCBI Taxonomy" id="1872678"/>
    <lineage>
        <taxon>Bacteria</taxon>
        <taxon>Pseudomonadati</taxon>
        <taxon>Pseudomonadota</taxon>
        <taxon>Gammaproteobacteria</taxon>
        <taxon>Alteromonadales</taxon>
        <taxon>Pseudoalteromonadaceae</taxon>
        <taxon>Pseudoalteromonas</taxon>
    </lineage>
</organism>
<dbReference type="Proteomes" id="UP000322915">
    <property type="component" value="Unassembled WGS sequence"/>
</dbReference>
<evidence type="ECO:0000256" key="5">
    <source>
        <dbReference type="ARBA" id="ARBA00025933"/>
    </source>
</evidence>
<evidence type="ECO:0000259" key="10">
    <source>
        <dbReference type="Pfam" id="PF06429"/>
    </source>
</evidence>
<dbReference type="Pfam" id="PF00460">
    <property type="entry name" value="Flg_bb_rod"/>
    <property type="match status" value="1"/>
</dbReference>
<dbReference type="PANTHER" id="PTHR30435:SF19">
    <property type="entry name" value="FLAGELLAR BASAL-BODY ROD PROTEIN FLGG"/>
    <property type="match status" value="1"/>
</dbReference>
<evidence type="ECO:0000259" key="11">
    <source>
        <dbReference type="Pfam" id="PF22692"/>
    </source>
</evidence>
<dbReference type="InterPro" id="IPR010930">
    <property type="entry name" value="Flg_bb/hook_C_dom"/>
</dbReference>
<comment type="similarity">
    <text evidence="2 8">Belongs to the flagella basal body rod proteins family.</text>
</comment>
<dbReference type="SUPFAM" id="SSF117143">
    <property type="entry name" value="Flagellar hook protein flgE"/>
    <property type="match status" value="1"/>
</dbReference>
<dbReference type="PROSITE" id="PS00588">
    <property type="entry name" value="FLAGELLA_BB_ROD"/>
    <property type="match status" value="1"/>
</dbReference>
<feature type="domain" description="Flagellar hook protein FlgE/F/G-like D1" evidence="11">
    <location>
        <begin position="96"/>
        <end position="160"/>
    </location>
</feature>
<feature type="domain" description="Flagellar basal-body/hook protein C-terminal" evidence="10">
    <location>
        <begin position="217"/>
        <end position="260"/>
    </location>
</feature>
<accession>A0A063KIL2</accession>
<evidence type="ECO:0000256" key="6">
    <source>
        <dbReference type="ARBA" id="ARBA00032912"/>
    </source>
</evidence>
<dbReference type="Proteomes" id="UP000027154">
    <property type="component" value="Unassembled WGS sequence"/>
</dbReference>
<dbReference type="InterPro" id="IPR020013">
    <property type="entry name" value="Flagellar_FlgE/F/G"/>
</dbReference>
<evidence type="ECO:0000256" key="1">
    <source>
        <dbReference type="ARBA" id="ARBA00004117"/>
    </source>
</evidence>
<dbReference type="AlphaFoldDB" id="A0A063KIL2"/>
<evidence type="ECO:0000256" key="8">
    <source>
        <dbReference type="RuleBase" id="RU362116"/>
    </source>
</evidence>
<evidence type="ECO:0000313" key="13">
    <source>
        <dbReference type="EMBL" id="KAA1160180.1"/>
    </source>
</evidence>
<evidence type="ECO:0000313" key="17">
    <source>
        <dbReference type="Proteomes" id="UP000324162"/>
    </source>
</evidence>
<keyword evidence="13" id="KW-0282">Flagellum</keyword>
<dbReference type="PANTHER" id="PTHR30435">
    <property type="entry name" value="FLAGELLAR PROTEIN"/>
    <property type="match status" value="1"/>
</dbReference>
<dbReference type="EMBL" id="SEUJ01000071">
    <property type="protein sequence ID" value="KAA1155689.1"/>
    <property type="molecule type" value="Genomic_DNA"/>
</dbReference>
<gene>
    <name evidence="13" type="primary">flgG</name>
    <name evidence="14" type="ORF">DC53_20215</name>
    <name evidence="13" type="ORF">EU508_10540</name>
    <name evidence="12" type="ORF">EU509_11260</name>
</gene>
<dbReference type="InterPro" id="IPR001444">
    <property type="entry name" value="Flag_bb_rod_N"/>
</dbReference>
<dbReference type="InterPro" id="IPR012834">
    <property type="entry name" value="FlgG_G_neg"/>
</dbReference>
<dbReference type="InterPro" id="IPR053967">
    <property type="entry name" value="LlgE_F_G-like_D1"/>
</dbReference>
<sequence length="262" mass="28020">MNPALWISKTGLDAQQTDISVISNNLANASTVGYKKSRAIFEDLLYQNINQPGGRSSQDTEMPSGLMLGAGAKVVANQKEFTQGNMLTTENSLDWMISGEGFFEVLQPDGNIAYSRNGQFTTDGDGRIVTSGAGYVIQPEMNVPEDAQSITVSQDGEVSVRVAGQADNVVIGQITISDFINPSGLEPIGQNLYTETAVSGAPVQGNPGVEGLGSIIQGSLETSNVNVTEELVNLIETQRIYEMNSKVISAVDEMMSYINQQL</sequence>
<feature type="domain" description="Flagellar basal body rod protein N-terminal" evidence="9">
    <location>
        <begin position="10"/>
        <end position="35"/>
    </location>
</feature>
<dbReference type="NCBIfam" id="TIGR02488">
    <property type="entry name" value="flgG_G_neg"/>
    <property type="match status" value="1"/>
</dbReference>
<keyword evidence="13" id="KW-0966">Cell projection</keyword>
<evidence type="ECO:0000313" key="16">
    <source>
        <dbReference type="Proteomes" id="UP000322915"/>
    </source>
</evidence>
<comment type="subcellular location">
    <subcellularLocation>
        <location evidence="1 8">Bacterial flagellum basal body</location>
    </subcellularLocation>
</comment>
<evidence type="ECO:0000256" key="4">
    <source>
        <dbReference type="ARBA" id="ARBA00023143"/>
    </source>
</evidence>
<dbReference type="RefSeq" id="WP_007378705.1">
    <property type="nucleotide sequence ID" value="NZ_JBBMQV010000023.1"/>
</dbReference>
<evidence type="ECO:0000313" key="12">
    <source>
        <dbReference type="EMBL" id="KAA1155689.1"/>
    </source>
</evidence>
<name>A0A063KIL2_9GAMM</name>
<dbReference type="EMBL" id="SEUK01000049">
    <property type="protein sequence ID" value="KAA1160180.1"/>
    <property type="molecule type" value="Genomic_DNA"/>
</dbReference>
<dbReference type="EMBL" id="JJNZ01000099">
    <property type="protein sequence ID" value="KDC48316.1"/>
    <property type="molecule type" value="Genomic_DNA"/>
</dbReference>
<keyword evidence="4 8" id="KW-0975">Bacterial flagellum</keyword>
<protein>
    <recommendedName>
        <fullName evidence="3 7">Flagellar basal-body rod protein FlgG</fullName>
    </recommendedName>
    <alternativeName>
        <fullName evidence="6 8">Distal rod protein</fullName>
    </alternativeName>
</protein>
<evidence type="ECO:0000256" key="7">
    <source>
        <dbReference type="NCBIfam" id="TIGR02488"/>
    </source>
</evidence>
<dbReference type="InterPro" id="IPR037925">
    <property type="entry name" value="FlgE/F/G-like"/>
</dbReference>